<dbReference type="AlphaFoldDB" id="A0A4R6DV63"/>
<dbReference type="InterPro" id="IPR036390">
    <property type="entry name" value="WH_DNA-bd_sf"/>
</dbReference>
<protein>
    <submittedName>
        <fullName evidence="6">LysR family transcriptional regulator</fullName>
    </submittedName>
</protein>
<organism evidence="6 7">
    <name type="scientific">Azoarcus indigens</name>
    <dbReference type="NCBI Taxonomy" id="29545"/>
    <lineage>
        <taxon>Bacteria</taxon>
        <taxon>Pseudomonadati</taxon>
        <taxon>Pseudomonadota</taxon>
        <taxon>Betaproteobacteria</taxon>
        <taxon>Rhodocyclales</taxon>
        <taxon>Zoogloeaceae</taxon>
        <taxon>Azoarcus</taxon>
    </lineage>
</organism>
<dbReference type="GO" id="GO:0043565">
    <property type="term" value="F:sequence-specific DNA binding"/>
    <property type="evidence" value="ECO:0007669"/>
    <property type="project" value="TreeGrafter"/>
</dbReference>
<dbReference type="CDD" id="cd08479">
    <property type="entry name" value="PBP2_CrgA_like_9"/>
    <property type="match status" value="1"/>
</dbReference>
<feature type="domain" description="HTH lysR-type" evidence="5">
    <location>
        <begin position="5"/>
        <end position="62"/>
    </location>
</feature>
<dbReference type="Gene3D" id="3.40.190.290">
    <property type="match status" value="1"/>
</dbReference>
<comment type="caution">
    <text evidence="6">The sequence shown here is derived from an EMBL/GenBank/DDBJ whole genome shotgun (WGS) entry which is preliminary data.</text>
</comment>
<sequence length="306" mass="33220">MNARPQLEDLRLYCIVVRCRGFAAAARETGASKALVSKRIGLLEAALGARLLHRTTRSVSLTEQGEVVHQWAQRILEDVDQMGEALSAERLAPSGLLRICTSSGFGRNHVAPALSALAERHPALEIQLELLDRPVDLVGEGFQLDIRVGAVREADLITRRIARNARVLCAAPAYLARHGTPATLADLARHRCIVIRERDQDFGRWTLDGPAGTETVRVSGPLSANNGEIVREWGLAGHGIILRSAWDVAPALADGSLVRLLPDYAQAADVWAVYPSRLSTSAKVRVCVEFLQEWLGRAQIGAGARA</sequence>
<dbReference type="InterPro" id="IPR005119">
    <property type="entry name" value="LysR_subst-bd"/>
</dbReference>
<dbReference type="GO" id="GO:0003700">
    <property type="term" value="F:DNA-binding transcription factor activity"/>
    <property type="evidence" value="ECO:0007669"/>
    <property type="project" value="InterPro"/>
</dbReference>
<evidence type="ECO:0000259" key="5">
    <source>
        <dbReference type="PROSITE" id="PS50931"/>
    </source>
</evidence>
<evidence type="ECO:0000256" key="4">
    <source>
        <dbReference type="ARBA" id="ARBA00023163"/>
    </source>
</evidence>
<evidence type="ECO:0000313" key="7">
    <source>
        <dbReference type="Proteomes" id="UP000295129"/>
    </source>
</evidence>
<dbReference type="InterPro" id="IPR000847">
    <property type="entry name" value="LysR_HTH_N"/>
</dbReference>
<gene>
    <name evidence="6" type="ORF">C7389_11693</name>
</gene>
<dbReference type="SUPFAM" id="SSF46785">
    <property type="entry name" value="Winged helix' DNA-binding domain"/>
    <property type="match status" value="1"/>
</dbReference>
<keyword evidence="3" id="KW-0238">DNA-binding</keyword>
<keyword evidence="2" id="KW-0805">Transcription regulation</keyword>
<dbReference type="InterPro" id="IPR058163">
    <property type="entry name" value="LysR-type_TF_proteobact-type"/>
</dbReference>
<keyword evidence="7" id="KW-1185">Reference proteome</keyword>
<dbReference type="InterPro" id="IPR036388">
    <property type="entry name" value="WH-like_DNA-bd_sf"/>
</dbReference>
<dbReference type="EMBL" id="SNVV01000016">
    <property type="protein sequence ID" value="TDN48188.1"/>
    <property type="molecule type" value="Genomic_DNA"/>
</dbReference>
<dbReference type="SUPFAM" id="SSF53850">
    <property type="entry name" value="Periplasmic binding protein-like II"/>
    <property type="match status" value="1"/>
</dbReference>
<comment type="similarity">
    <text evidence="1">Belongs to the LysR transcriptional regulatory family.</text>
</comment>
<evidence type="ECO:0000256" key="3">
    <source>
        <dbReference type="ARBA" id="ARBA00023125"/>
    </source>
</evidence>
<dbReference type="Proteomes" id="UP000295129">
    <property type="component" value="Unassembled WGS sequence"/>
</dbReference>
<proteinExistence type="inferred from homology"/>
<dbReference type="GO" id="GO:0006351">
    <property type="term" value="P:DNA-templated transcription"/>
    <property type="evidence" value="ECO:0007669"/>
    <property type="project" value="TreeGrafter"/>
</dbReference>
<name>A0A4R6DV63_9RHOO</name>
<evidence type="ECO:0000256" key="2">
    <source>
        <dbReference type="ARBA" id="ARBA00023015"/>
    </source>
</evidence>
<reference evidence="6 7" key="1">
    <citation type="submission" date="2019-03" db="EMBL/GenBank/DDBJ databases">
        <title>Genomic Encyclopedia of Type Strains, Phase IV (KMG-IV): sequencing the most valuable type-strain genomes for metagenomic binning, comparative biology and taxonomic classification.</title>
        <authorList>
            <person name="Goeker M."/>
        </authorList>
    </citation>
    <scope>NUCLEOTIDE SEQUENCE [LARGE SCALE GENOMIC DNA]</scope>
    <source>
        <strain evidence="6 7">DSM 12121</strain>
    </source>
</reference>
<dbReference type="Gene3D" id="1.10.10.10">
    <property type="entry name" value="Winged helix-like DNA-binding domain superfamily/Winged helix DNA-binding domain"/>
    <property type="match status" value="1"/>
</dbReference>
<dbReference type="PANTHER" id="PTHR30537:SF5">
    <property type="entry name" value="HTH-TYPE TRANSCRIPTIONAL ACTIVATOR TTDR-RELATED"/>
    <property type="match status" value="1"/>
</dbReference>
<dbReference type="Pfam" id="PF00126">
    <property type="entry name" value="HTH_1"/>
    <property type="match status" value="1"/>
</dbReference>
<keyword evidence="4" id="KW-0804">Transcription</keyword>
<dbReference type="Pfam" id="PF03466">
    <property type="entry name" value="LysR_substrate"/>
    <property type="match status" value="1"/>
</dbReference>
<dbReference type="PROSITE" id="PS50931">
    <property type="entry name" value="HTH_LYSR"/>
    <property type="match status" value="1"/>
</dbReference>
<accession>A0A4R6DV63</accession>
<evidence type="ECO:0000256" key="1">
    <source>
        <dbReference type="ARBA" id="ARBA00009437"/>
    </source>
</evidence>
<dbReference type="OrthoDB" id="9786526at2"/>
<dbReference type="FunFam" id="3.40.190.290:FF:000001">
    <property type="entry name" value="Transcriptional regulator, LysR family"/>
    <property type="match status" value="1"/>
</dbReference>
<dbReference type="PANTHER" id="PTHR30537">
    <property type="entry name" value="HTH-TYPE TRANSCRIPTIONAL REGULATOR"/>
    <property type="match status" value="1"/>
</dbReference>
<dbReference type="RefSeq" id="WP_133593765.1">
    <property type="nucleotide sequence ID" value="NZ_SNVV01000016.1"/>
</dbReference>
<dbReference type="FunFam" id="1.10.10.10:FF:000001">
    <property type="entry name" value="LysR family transcriptional regulator"/>
    <property type="match status" value="1"/>
</dbReference>
<evidence type="ECO:0000313" key="6">
    <source>
        <dbReference type="EMBL" id="TDN48188.1"/>
    </source>
</evidence>